<evidence type="ECO:0000256" key="1">
    <source>
        <dbReference type="ARBA" id="ARBA00010792"/>
    </source>
</evidence>
<dbReference type="InterPro" id="IPR032816">
    <property type="entry name" value="VTT_dom"/>
</dbReference>
<evidence type="ECO:0000259" key="3">
    <source>
        <dbReference type="Pfam" id="PF09335"/>
    </source>
</evidence>
<keyword evidence="2" id="KW-0812">Transmembrane</keyword>
<keyword evidence="2" id="KW-0472">Membrane</keyword>
<feature type="domain" description="VTT" evidence="3">
    <location>
        <begin position="34"/>
        <end position="149"/>
    </location>
</feature>
<reference evidence="5" key="1">
    <citation type="journal article" date="2019" name="Int. J. Syst. Evol. Microbiol.">
        <title>The Global Catalogue of Microorganisms (GCM) 10K type strain sequencing project: providing services to taxonomists for standard genome sequencing and annotation.</title>
        <authorList>
            <consortium name="The Broad Institute Genomics Platform"/>
            <consortium name="The Broad Institute Genome Sequencing Center for Infectious Disease"/>
            <person name="Wu L."/>
            <person name="Ma J."/>
        </authorList>
    </citation>
    <scope>NUCLEOTIDE SEQUENCE [LARGE SCALE GENOMIC DNA]</scope>
    <source>
        <strain evidence="5">JCM 9731</strain>
    </source>
</reference>
<feature type="transmembrane region" description="Helical" evidence="2">
    <location>
        <begin position="165"/>
        <end position="186"/>
    </location>
</feature>
<name>A0ABP3FRX2_9BACI</name>
<feature type="transmembrane region" description="Helical" evidence="2">
    <location>
        <begin position="12"/>
        <end position="31"/>
    </location>
</feature>
<accession>A0ABP3FRX2</accession>
<comment type="similarity">
    <text evidence="1">Belongs to the DedA family.</text>
</comment>
<evidence type="ECO:0000313" key="5">
    <source>
        <dbReference type="Proteomes" id="UP001500782"/>
    </source>
</evidence>
<dbReference type="Proteomes" id="UP001500782">
    <property type="component" value="Unassembled WGS sequence"/>
</dbReference>
<feature type="transmembrane region" description="Helical" evidence="2">
    <location>
        <begin position="131"/>
        <end position="153"/>
    </location>
</feature>
<protein>
    <submittedName>
        <fullName evidence="4">YqaA family protein</fullName>
    </submittedName>
</protein>
<dbReference type="RefSeq" id="WP_343797066.1">
    <property type="nucleotide sequence ID" value="NZ_BAAADJ010000011.1"/>
</dbReference>
<feature type="transmembrane region" description="Helical" evidence="2">
    <location>
        <begin position="51"/>
        <end position="72"/>
    </location>
</feature>
<dbReference type="EMBL" id="BAAADJ010000011">
    <property type="protein sequence ID" value="GAA0322270.1"/>
    <property type="molecule type" value="Genomic_DNA"/>
</dbReference>
<dbReference type="PANTHER" id="PTHR42709">
    <property type="entry name" value="ALKALINE PHOSPHATASE LIKE PROTEIN"/>
    <property type="match status" value="1"/>
</dbReference>
<keyword evidence="5" id="KW-1185">Reference proteome</keyword>
<keyword evidence="2" id="KW-1133">Transmembrane helix</keyword>
<proteinExistence type="inferred from homology"/>
<evidence type="ECO:0000313" key="4">
    <source>
        <dbReference type="EMBL" id="GAA0322270.1"/>
    </source>
</evidence>
<comment type="caution">
    <text evidence="4">The sequence shown here is derived from an EMBL/GenBank/DDBJ whole genome shotgun (WGS) entry which is preliminary data.</text>
</comment>
<dbReference type="InterPro" id="IPR051311">
    <property type="entry name" value="DedA_domain"/>
</dbReference>
<evidence type="ECO:0000256" key="2">
    <source>
        <dbReference type="SAM" id="Phobius"/>
    </source>
</evidence>
<gene>
    <name evidence="4" type="ORF">GCM10008967_10940</name>
</gene>
<dbReference type="Pfam" id="PF09335">
    <property type="entry name" value="VTT_dom"/>
    <property type="match status" value="1"/>
</dbReference>
<organism evidence="4 5">
    <name type="scientific">Bacillus carboniphilus</name>
    <dbReference type="NCBI Taxonomy" id="86663"/>
    <lineage>
        <taxon>Bacteria</taxon>
        <taxon>Bacillati</taxon>
        <taxon>Bacillota</taxon>
        <taxon>Bacilli</taxon>
        <taxon>Bacillales</taxon>
        <taxon>Bacillaceae</taxon>
        <taxon>Bacillus</taxon>
    </lineage>
</organism>
<dbReference type="PANTHER" id="PTHR42709:SF11">
    <property type="entry name" value="DEDA FAMILY PROTEIN"/>
    <property type="match status" value="1"/>
</dbReference>
<sequence length="192" mass="21564">MSELLHSLEAWIMEFGTIGLFIVSFLESSFFPIPPDVFLLPIAIANPSNAWFLALIVTVGSVLGAILGWWIGKKLGRPILLKFISEEKIQKVEGYFQKYGSMAILVAGFTPIPYKVFTIFSGVTNMKIRVLVFWSIIGRGIRFFLEAALVVTLGAKAMPFIEENFTLITIIGGGILIIAYILYQFVWKKRHK</sequence>